<proteinExistence type="predicted"/>
<dbReference type="EMBL" id="LNQP01000007">
    <property type="protein sequence ID" value="KSU89299.1"/>
    <property type="molecule type" value="Genomic_DNA"/>
</dbReference>
<dbReference type="Proteomes" id="UP000053681">
    <property type="component" value="Unassembled WGS sequence"/>
</dbReference>
<keyword evidence="2" id="KW-1185">Reference proteome</keyword>
<dbReference type="InterPro" id="IPR035903">
    <property type="entry name" value="HesB-like_dom_sf"/>
</dbReference>
<accession>A0A0V8JQF9</accession>
<dbReference type="RefSeq" id="WP_025911238.1">
    <property type="nucleotide sequence ID" value="NZ_KQ758629.1"/>
</dbReference>
<dbReference type="SUPFAM" id="SSF89360">
    <property type="entry name" value="HesB-like domain"/>
    <property type="match status" value="1"/>
</dbReference>
<dbReference type="AlphaFoldDB" id="A0A0V8JQF9"/>
<evidence type="ECO:0000313" key="2">
    <source>
        <dbReference type="Proteomes" id="UP000053681"/>
    </source>
</evidence>
<protein>
    <submittedName>
        <fullName evidence="1">Fe-S cluster assembly protein HesB</fullName>
    </submittedName>
</protein>
<evidence type="ECO:0000313" key="1">
    <source>
        <dbReference type="EMBL" id="KSU89299.1"/>
    </source>
</evidence>
<sequence>MIITNEAKALIEEILSEQEIEGIRLYFKGISCEIPNIGLSFEEAQENDELQVINGISVAIQEAILPYTKELLLDVHLTPYGPGLALVGAKGQ</sequence>
<organism evidence="1 2">
    <name type="scientific">Priestia veravalensis</name>
    <dbReference type="NCBI Taxonomy" id="1414648"/>
    <lineage>
        <taxon>Bacteria</taxon>
        <taxon>Bacillati</taxon>
        <taxon>Bacillota</taxon>
        <taxon>Bacilli</taxon>
        <taxon>Bacillales</taxon>
        <taxon>Bacillaceae</taxon>
        <taxon>Priestia</taxon>
    </lineage>
</organism>
<dbReference type="Gene3D" id="2.60.300.12">
    <property type="entry name" value="HesB-like domain"/>
    <property type="match status" value="1"/>
</dbReference>
<reference evidence="1 2" key="1">
    <citation type="submission" date="2015-11" db="EMBL/GenBank/DDBJ databases">
        <title>Bacillus caseinolyticus sp nov.</title>
        <authorList>
            <person name="Dastager S.G."/>
            <person name="Mawlankar R."/>
        </authorList>
    </citation>
    <scope>NUCLEOTIDE SEQUENCE [LARGE SCALE GENOMIC DNA]</scope>
    <source>
        <strain evidence="1 2">SGD-V-76</strain>
    </source>
</reference>
<name>A0A0V8JQF9_9BACI</name>
<comment type="caution">
    <text evidence="1">The sequence shown here is derived from an EMBL/GenBank/DDBJ whole genome shotgun (WGS) entry which is preliminary data.</text>
</comment>
<gene>
    <name evidence="1" type="ORF">AS180_03145</name>
</gene>